<comment type="caution">
    <text evidence="13">The sequence shown here is derived from an EMBL/GenBank/DDBJ whole genome shotgun (WGS) entry which is preliminary data.</text>
</comment>
<keyword evidence="6" id="KW-0904">Protein phosphatase</keyword>
<evidence type="ECO:0000256" key="2">
    <source>
        <dbReference type="ARBA" id="ARBA00013064"/>
    </source>
</evidence>
<dbReference type="EC" id="3.1.3.48" evidence="2"/>
<dbReference type="PANTHER" id="PTHR19134">
    <property type="entry name" value="RECEPTOR-TYPE TYROSINE-PROTEIN PHOSPHATASE"/>
    <property type="match status" value="1"/>
</dbReference>
<dbReference type="InterPro" id="IPR050348">
    <property type="entry name" value="Protein-Tyr_Phosphatase"/>
</dbReference>
<dbReference type="SUPFAM" id="SSF49785">
    <property type="entry name" value="Galactose-binding domain-like"/>
    <property type="match status" value="1"/>
</dbReference>
<name>A0AAE0TJ55_9BIVA</name>
<dbReference type="Gene3D" id="2.170.300.10">
    <property type="entry name" value="Tie2 ligand-binding domain superfamily"/>
    <property type="match status" value="2"/>
</dbReference>
<proteinExistence type="inferred from homology"/>
<evidence type="ECO:0000256" key="9">
    <source>
        <dbReference type="SAM" id="MobiDB-lite"/>
    </source>
</evidence>
<comment type="similarity">
    <text evidence="1">Belongs to the protein-tyrosine phosphatase family.</text>
</comment>
<dbReference type="InterPro" id="IPR003595">
    <property type="entry name" value="Tyr_Pase_cat"/>
</dbReference>
<dbReference type="InterPro" id="IPR008979">
    <property type="entry name" value="Galactose-bd-like_sf"/>
</dbReference>
<dbReference type="InterPro" id="IPR006212">
    <property type="entry name" value="Furin_repeat"/>
</dbReference>
<reference evidence="13" key="1">
    <citation type="journal article" date="2021" name="Genome Biol. Evol.">
        <title>A High-Quality Reference Genome for a Parasitic Bivalve with Doubly Uniparental Inheritance (Bivalvia: Unionida).</title>
        <authorList>
            <person name="Smith C.H."/>
        </authorList>
    </citation>
    <scope>NUCLEOTIDE SEQUENCE</scope>
    <source>
        <strain evidence="13">CHS0354</strain>
    </source>
</reference>
<dbReference type="EMBL" id="JAEAOA010001887">
    <property type="protein sequence ID" value="KAK3610923.1"/>
    <property type="molecule type" value="Genomic_DNA"/>
</dbReference>
<dbReference type="FunFam" id="3.90.190.10:FF:000102">
    <property type="entry name" value="Receptor-type tyrosine-protein phosphatase"/>
    <property type="match status" value="1"/>
</dbReference>
<evidence type="ECO:0000256" key="6">
    <source>
        <dbReference type="ARBA" id="ARBA00022912"/>
    </source>
</evidence>
<keyword evidence="4" id="KW-0378">Hydrolase</keyword>
<dbReference type="InterPro" id="IPR000242">
    <property type="entry name" value="PTP_cat"/>
</dbReference>
<evidence type="ECO:0000313" key="14">
    <source>
        <dbReference type="Proteomes" id="UP001195483"/>
    </source>
</evidence>
<dbReference type="SMART" id="SM00404">
    <property type="entry name" value="PTPc_motif"/>
    <property type="match status" value="1"/>
</dbReference>
<dbReference type="Proteomes" id="UP001195483">
    <property type="component" value="Unassembled WGS sequence"/>
</dbReference>
<dbReference type="Pfam" id="PF22633">
    <property type="entry name" value="F5_F8_type_C_2"/>
    <property type="match status" value="1"/>
</dbReference>
<evidence type="ECO:0000256" key="5">
    <source>
        <dbReference type="ARBA" id="ARBA00022837"/>
    </source>
</evidence>
<keyword evidence="7" id="KW-1015">Disulfide bond</keyword>
<protein>
    <recommendedName>
        <fullName evidence="2">protein-tyrosine-phosphatase</fullName>
        <ecNumber evidence="2">3.1.3.48</ecNumber>
    </recommendedName>
</protein>
<dbReference type="PANTHER" id="PTHR19134:SF562">
    <property type="entry name" value="PROTEIN-TYROSINE-PHOSPHATASE"/>
    <property type="match status" value="1"/>
</dbReference>
<dbReference type="SMART" id="SM00261">
    <property type="entry name" value="FU"/>
    <property type="match status" value="6"/>
</dbReference>
<accession>A0AAE0TJ55</accession>
<dbReference type="GO" id="GO:0004725">
    <property type="term" value="F:protein tyrosine phosphatase activity"/>
    <property type="evidence" value="ECO:0007669"/>
    <property type="project" value="UniProtKB-EC"/>
</dbReference>
<evidence type="ECO:0000256" key="1">
    <source>
        <dbReference type="ARBA" id="ARBA00009580"/>
    </source>
</evidence>
<dbReference type="PRINTS" id="PR00700">
    <property type="entry name" value="PRTYPHPHTASE"/>
</dbReference>
<reference evidence="13" key="2">
    <citation type="journal article" date="2021" name="Genome Biol. Evol.">
        <title>Developing a high-quality reference genome for a parasitic bivalve with doubly uniparental inheritance (Bivalvia: Unionida).</title>
        <authorList>
            <person name="Smith C.H."/>
        </authorList>
    </citation>
    <scope>NUCLEOTIDE SEQUENCE</scope>
    <source>
        <strain evidence="13">CHS0354</strain>
        <tissue evidence="13">Mantle</tissue>
    </source>
</reference>
<dbReference type="PROSITE" id="PS00383">
    <property type="entry name" value="TYR_PHOSPHATASE_1"/>
    <property type="match status" value="1"/>
</dbReference>
<keyword evidence="10" id="KW-0812">Transmembrane</keyword>
<dbReference type="InterPro" id="IPR006585">
    <property type="entry name" value="FTP1"/>
</dbReference>
<keyword evidence="3" id="KW-0479">Metal-binding</keyword>
<feature type="compositionally biased region" description="Polar residues" evidence="9">
    <location>
        <begin position="38"/>
        <end position="50"/>
    </location>
</feature>
<dbReference type="InterPro" id="IPR009030">
    <property type="entry name" value="Growth_fac_rcpt_cys_sf"/>
</dbReference>
<dbReference type="AlphaFoldDB" id="A0AAE0TJ55"/>
<keyword evidence="14" id="KW-1185">Reference proteome</keyword>
<sequence>MRNFAEHKNAVQSSTLVYSNFTWSADKAVDGNKDGRSSPETSKTCSATNASMNGNHTWEVDITYPVLVNSITVYGRSYGDQLSGFQLFIGNVNNSWLSGRLLNATTAADNIHTFQANFSLVRFISVIRRNKEILTLCEVEVNGECEKGTYGYGCNETCGACLNGNDSCSKTNGQCKHGCEEGWRDGTCKQECEKGTYGFGCNETCGACLNGNDSCSKTNGQCKDGCEEGWHDGVCKQECEKGTYGFGCNETCGACLNGNDSCSNTNGQCKDGCEEGWRDGVCKQECENGTYGYGCNETCGSCLYGNDSCSITNGQCKEGCEAGWLEEVCKKKCENGTYGYGCNGTCGKCRHGNNSCSTLDGQCKDGCEAGWREGKCNLECKNGTYGYGCNETCGACLYGNDSCSITNGQCKEGCEAGWRDEGCKKQCENGTYGYGCNGTCGKCLNGNNSCSTLDGQCKDGCEAGWREGKCNLECETGTYGNRCNTTCGNCMNGNELCSKTNGTCINGCQAGWQSHTCTRVADYSKEDNKGIIIGVVTTVIVIVFVAALLIVLRLRRRSNGRSDTEGGWKQKQRVFRKMSEEKKVKELEEISVTEDLVYQNTTQRVKQTGQCISILSFWDHVMKKKAKKEEYESEFQELTQGLTKAHDAALANPSKNRYKSMYPYDSNRVVLKRISPKDSEYEEDTDYINASHIKGYEGRQCYIAAQGPTIKTVDDFWWMVWQERSLLIVMLTNTMEQGKVKCIQYWPDEDERKYGNVLVKMLRNEDFSDYVRRDMQITVGGMSRNVAQFHYKAWPDKDVPDTAWSLVGFWKAVRKYKAYDNCPMIVHCSAGVGRTGTFIALDIIYDEACQTNNVTVMQCVEKLREQRVNMVQTAKQCMFLHDVVAEALGFGTVPVLTNQFSDVFRYLMEKDETSGCSRLERQYNILMNIDLSRDIRNVPIYSNDEEFQFRCIWLPNLSWTDAYVVATGTYSEKFLAFIQQRNIKYIINMDDTSPKNILVALEVNQSETVGEMEITCCGQEDKGGFDRKEFLITDGKKSQNLTMFVLKALEDSQMTPSASSSVLMLLDAVTRCHPGSSGSNPLLFCSSRKVNLCSLMYILLNEKDRIRRDGEIHILRTSTEMIARSRTLLPSFEQYVFLYKCLAADVSPESTYENIAEVRSMNKIL</sequence>
<dbReference type="Gene3D" id="2.60.120.260">
    <property type="entry name" value="Galactose-binding domain-like"/>
    <property type="match status" value="1"/>
</dbReference>
<dbReference type="Gene3D" id="3.90.190.10">
    <property type="entry name" value="Protein tyrosine phosphatase superfamily"/>
    <property type="match status" value="2"/>
</dbReference>
<evidence type="ECO:0000313" key="13">
    <source>
        <dbReference type="EMBL" id="KAK3610923.1"/>
    </source>
</evidence>
<dbReference type="PROSITE" id="PS50056">
    <property type="entry name" value="TYR_PHOSPHATASE_2"/>
    <property type="match status" value="1"/>
</dbReference>
<dbReference type="SMART" id="SM00607">
    <property type="entry name" value="FTP"/>
    <property type="match status" value="1"/>
</dbReference>
<organism evidence="13 14">
    <name type="scientific">Potamilus streckersoni</name>
    <dbReference type="NCBI Taxonomy" id="2493646"/>
    <lineage>
        <taxon>Eukaryota</taxon>
        <taxon>Metazoa</taxon>
        <taxon>Spiralia</taxon>
        <taxon>Lophotrochozoa</taxon>
        <taxon>Mollusca</taxon>
        <taxon>Bivalvia</taxon>
        <taxon>Autobranchia</taxon>
        <taxon>Heteroconchia</taxon>
        <taxon>Palaeoheterodonta</taxon>
        <taxon>Unionida</taxon>
        <taxon>Unionoidea</taxon>
        <taxon>Unionidae</taxon>
        <taxon>Ambleminae</taxon>
        <taxon>Lampsilini</taxon>
        <taxon>Potamilus</taxon>
    </lineage>
</organism>
<dbReference type="SUPFAM" id="SSF57184">
    <property type="entry name" value="Growth factor receptor domain"/>
    <property type="match status" value="1"/>
</dbReference>
<dbReference type="InterPro" id="IPR000387">
    <property type="entry name" value="Tyr_Pase_dom"/>
</dbReference>
<evidence type="ECO:0000256" key="3">
    <source>
        <dbReference type="ARBA" id="ARBA00022723"/>
    </source>
</evidence>
<evidence type="ECO:0000256" key="8">
    <source>
        <dbReference type="ARBA" id="ARBA00051722"/>
    </source>
</evidence>
<feature type="transmembrane region" description="Helical" evidence="10">
    <location>
        <begin position="531"/>
        <end position="552"/>
    </location>
</feature>
<gene>
    <name evidence="13" type="ORF">CHS0354_031572</name>
</gene>
<evidence type="ECO:0000256" key="4">
    <source>
        <dbReference type="ARBA" id="ARBA00022801"/>
    </source>
</evidence>
<dbReference type="InterPro" id="IPR029021">
    <property type="entry name" value="Prot-tyrosine_phosphatase-like"/>
</dbReference>
<keyword evidence="5" id="KW-0106">Calcium</keyword>
<feature type="domain" description="Tyrosine specific protein phosphatases" evidence="12">
    <location>
        <begin position="807"/>
        <end position="878"/>
    </location>
</feature>
<reference evidence="13" key="3">
    <citation type="submission" date="2023-05" db="EMBL/GenBank/DDBJ databases">
        <authorList>
            <person name="Smith C.H."/>
        </authorList>
    </citation>
    <scope>NUCLEOTIDE SEQUENCE</scope>
    <source>
        <strain evidence="13">CHS0354</strain>
        <tissue evidence="13">Mantle</tissue>
    </source>
</reference>
<evidence type="ECO:0000259" key="11">
    <source>
        <dbReference type="PROSITE" id="PS50055"/>
    </source>
</evidence>
<dbReference type="GO" id="GO:0046872">
    <property type="term" value="F:metal ion binding"/>
    <property type="evidence" value="ECO:0007669"/>
    <property type="project" value="UniProtKB-KW"/>
</dbReference>
<dbReference type="SUPFAM" id="SSF52799">
    <property type="entry name" value="(Phosphotyrosine protein) phosphatases II"/>
    <property type="match status" value="2"/>
</dbReference>
<feature type="region of interest" description="Disordered" evidence="9">
    <location>
        <begin position="29"/>
        <end position="50"/>
    </location>
</feature>
<keyword evidence="10" id="KW-1133">Transmembrane helix</keyword>
<dbReference type="PROSITE" id="PS50055">
    <property type="entry name" value="TYR_PHOSPHATASE_PTP"/>
    <property type="match status" value="1"/>
</dbReference>
<evidence type="ECO:0000259" key="12">
    <source>
        <dbReference type="PROSITE" id="PS50056"/>
    </source>
</evidence>
<dbReference type="SMART" id="SM00194">
    <property type="entry name" value="PTPc"/>
    <property type="match status" value="1"/>
</dbReference>
<feature type="domain" description="Tyrosine-protein phosphatase" evidence="11">
    <location>
        <begin position="652"/>
        <end position="887"/>
    </location>
</feature>
<evidence type="ECO:0000256" key="7">
    <source>
        <dbReference type="ARBA" id="ARBA00023157"/>
    </source>
</evidence>
<comment type="catalytic activity">
    <reaction evidence="8">
        <text>O-phospho-L-tyrosyl-[protein] + H2O = L-tyrosyl-[protein] + phosphate</text>
        <dbReference type="Rhea" id="RHEA:10684"/>
        <dbReference type="Rhea" id="RHEA-COMP:10136"/>
        <dbReference type="Rhea" id="RHEA-COMP:20101"/>
        <dbReference type="ChEBI" id="CHEBI:15377"/>
        <dbReference type="ChEBI" id="CHEBI:43474"/>
        <dbReference type="ChEBI" id="CHEBI:46858"/>
        <dbReference type="ChEBI" id="CHEBI:61978"/>
        <dbReference type="EC" id="3.1.3.48"/>
    </reaction>
</comment>
<evidence type="ECO:0000256" key="10">
    <source>
        <dbReference type="SAM" id="Phobius"/>
    </source>
</evidence>
<dbReference type="Pfam" id="PF00102">
    <property type="entry name" value="Y_phosphatase"/>
    <property type="match status" value="2"/>
</dbReference>
<dbReference type="InterPro" id="IPR016130">
    <property type="entry name" value="Tyr_Pase_AS"/>
</dbReference>
<keyword evidence="10" id="KW-0472">Membrane</keyword>